<dbReference type="InterPro" id="IPR050739">
    <property type="entry name" value="MFP"/>
</dbReference>
<gene>
    <name evidence="7" type="ORF">ABM479_34080</name>
</gene>
<sequence>MAGVGQNVALVDGRANDARDKPNEAIEMAAPQTRPPADRRLIHRVLAIVLLVVLVVCSGWFWRYWTEGRFIQSTNDAFLQADQTAIAPKVQGYVETVYVTSNQKVSAGDKLLKIRSQDYEAKVNQAEAALEASKADLVRAIAEAKRQVSAVGQAEAQLASAHTQAKFAQSQVDRYQSLGKSGATSSEQVANYISQRDQANAQVNIAEASLASSKEAINTADAAVKQSEAAVKQSEAQLASAKLDLDATIVIAPIAGTVGDKTVTVGQYVQAGTRLMTLVPVEDLYLEANFKETQIELMRVGQPAMISIDAISSTSLHGTVESFAPGTGAQFALIPAENATGNFTKIVQRVPVRIKVEAGSEAREILVPGLSVTVDVDTRGARKEQSRLAEQETDSKVTK</sequence>
<protein>
    <submittedName>
        <fullName evidence="7">HlyD family secretion protein</fullName>
    </submittedName>
</protein>
<dbReference type="Gene3D" id="2.40.30.170">
    <property type="match status" value="1"/>
</dbReference>
<organism evidence="7">
    <name type="scientific">Rhizobium sp. ZPR3</name>
    <dbReference type="NCBI Taxonomy" id="3158967"/>
    <lineage>
        <taxon>Bacteria</taxon>
        <taxon>Pseudomonadati</taxon>
        <taxon>Pseudomonadota</taxon>
        <taxon>Alphaproteobacteria</taxon>
        <taxon>Hyphomicrobiales</taxon>
        <taxon>Rhizobiaceae</taxon>
        <taxon>Rhizobium/Agrobacterium group</taxon>
        <taxon>Rhizobium</taxon>
    </lineage>
</organism>
<dbReference type="InterPro" id="IPR058625">
    <property type="entry name" value="MdtA-like_BSH"/>
</dbReference>
<feature type="coiled-coil region" evidence="1">
    <location>
        <begin position="196"/>
        <end position="244"/>
    </location>
</feature>
<evidence type="ECO:0000313" key="7">
    <source>
        <dbReference type="EMBL" id="XBT97738.1"/>
    </source>
</evidence>
<evidence type="ECO:0000259" key="6">
    <source>
        <dbReference type="Pfam" id="PF25963"/>
    </source>
</evidence>
<dbReference type="GO" id="GO:0055085">
    <property type="term" value="P:transmembrane transport"/>
    <property type="evidence" value="ECO:0007669"/>
    <property type="project" value="InterPro"/>
</dbReference>
<geneLocation type="plasmid" evidence="7">
    <name>unnamed3</name>
</geneLocation>
<name>A0AAU7S5X3_9HYPH</name>
<dbReference type="RefSeq" id="WP_349962943.1">
    <property type="nucleotide sequence ID" value="NZ_CP157963.1"/>
</dbReference>
<evidence type="ECO:0000259" key="5">
    <source>
        <dbReference type="Pfam" id="PF25917"/>
    </source>
</evidence>
<dbReference type="Pfam" id="PF25963">
    <property type="entry name" value="Beta-barrel_AAEA"/>
    <property type="match status" value="1"/>
</dbReference>
<keyword evidence="3" id="KW-1133">Transmembrane helix</keyword>
<keyword evidence="1" id="KW-0175">Coiled coil</keyword>
<keyword evidence="3" id="KW-0812">Transmembrane</keyword>
<dbReference type="Gene3D" id="2.40.50.100">
    <property type="match status" value="1"/>
</dbReference>
<reference evidence="7" key="1">
    <citation type="submission" date="2024-06" db="EMBL/GenBank/DDBJ databases">
        <authorList>
            <person name="Li T."/>
            <person name="Gao R."/>
        </authorList>
    </citation>
    <scope>NUCLEOTIDE SEQUENCE</scope>
    <source>
        <strain evidence="7">ZPR3</strain>
        <plasmid evidence="7">unnamed3</plasmid>
    </source>
</reference>
<feature type="transmembrane region" description="Helical" evidence="3">
    <location>
        <begin position="41"/>
        <end position="62"/>
    </location>
</feature>
<accession>A0AAU7S5X3</accession>
<evidence type="ECO:0000256" key="2">
    <source>
        <dbReference type="SAM" id="MobiDB-lite"/>
    </source>
</evidence>
<dbReference type="PANTHER" id="PTHR30386:SF24">
    <property type="entry name" value="MULTIDRUG RESISTANCE EFFLUX PUMP"/>
    <property type="match status" value="1"/>
</dbReference>
<dbReference type="InterPro" id="IPR058634">
    <property type="entry name" value="AaeA-lik-b-barrel"/>
</dbReference>
<dbReference type="Pfam" id="PF25917">
    <property type="entry name" value="BSH_RND"/>
    <property type="match status" value="1"/>
</dbReference>
<dbReference type="Gene3D" id="1.10.287.470">
    <property type="entry name" value="Helix hairpin bin"/>
    <property type="match status" value="2"/>
</dbReference>
<feature type="region of interest" description="Disordered" evidence="2">
    <location>
        <begin position="378"/>
        <end position="399"/>
    </location>
</feature>
<keyword evidence="3" id="KW-0472">Membrane</keyword>
<dbReference type="AlphaFoldDB" id="A0AAU7S5X3"/>
<dbReference type="InterPro" id="IPR058624">
    <property type="entry name" value="MdtA-like_HH"/>
</dbReference>
<evidence type="ECO:0000256" key="1">
    <source>
        <dbReference type="SAM" id="Coils"/>
    </source>
</evidence>
<dbReference type="SUPFAM" id="SSF111369">
    <property type="entry name" value="HlyD-like secretion proteins"/>
    <property type="match status" value="2"/>
</dbReference>
<feature type="coiled-coil region" evidence="1">
    <location>
        <begin position="116"/>
        <end position="147"/>
    </location>
</feature>
<dbReference type="Pfam" id="PF25876">
    <property type="entry name" value="HH_MFP_RND"/>
    <property type="match status" value="1"/>
</dbReference>
<dbReference type="PANTHER" id="PTHR30386">
    <property type="entry name" value="MEMBRANE FUSION SUBUNIT OF EMRAB-TOLC MULTIDRUG EFFLUX PUMP"/>
    <property type="match status" value="1"/>
</dbReference>
<feature type="domain" description="Multidrug resistance protein MdtA-like alpha-helical hairpin" evidence="4">
    <location>
        <begin position="153"/>
        <end position="214"/>
    </location>
</feature>
<proteinExistence type="predicted"/>
<evidence type="ECO:0000256" key="3">
    <source>
        <dbReference type="SAM" id="Phobius"/>
    </source>
</evidence>
<feature type="domain" description="p-hydroxybenzoic acid efflux pump subunit AaeA-like beta-barrel" evidence="6">
    <location>
        <begin position="284"/>
        <end position="376"/>
    </location>
</feature>
<keyword evidence="7" id="KW-0614">Plasmid</keyword>
<feature type="domain" description="Multidrug resistance protein MdtA-like barrel-sandwich hybrid" evidence="5">
    <location>
        <begin position="84"/>
        <end position="277"/>
    </location>
</feature>
<dbReference type="EMBL" id="CP157963">
    <property type="protein sequence ID" value="XBT97738.1"/>
    <property type="molecule type" value="Genomic_DNA"/>
</dbReference>
<evidence type="ECO:0000259" key="4">
    <source>
        <dbReference type="Pfam" id="PF25876"/>
    </source>
</evidence>